<gene>
    <name evidence="14" type="ORF">TRICI_001660</name>
</gene>
<dbReference type="AlphaFoldDB" id="A0A642V8Z5"/>
<comment type="similarity">
    <text evidence="3">Belongs to the REXO1/REXO3 family.</text>
</comment>
<comment type="caution">
    <text evidence="14">The sequence shown here is derived from an EMBL/GenBank/DDBJ whole genome shotgun (WGS) entry which is preliminary data.</text>
</comment>
<evidence type="ECO:0000256" key="1">
    <source>
        <dbReference type="ARBA" id="ARBA00004123"/>
    </source>
</evidence>
<dbReference type="GO" id="GO:0010629">
    <property type="term" value="P:negative regulation of gene expression"/>
    <property type="evidence" value="ECO:0007669"/>
    <property type="project" value="UniProtKB-ARBA"/>
</dbReference>
<feature type="compositionally biased region" description="Basic and acidic residues" evidence="12">
    <location>
        <begin position="36"/>
        <end position="47"/>
    </location>
</feature>
<name>A0A642V8Z5_9ASCO</name>
<dbReference type="Gene3D" id="3.30.420.10">
    <property type="entry name" value="Ribonuclease H-like superfamily/Ribonuclease H"/>
    <property type="match status" value="1"/>
</dbReference>
<evidence type="ECO:0000256" key="4">
    <source>
        <dbReference type="ARBA" id="ARBA00022490"/>
    </source>
</evidence>
<reference evidence="14" key="1">
    <citation type="journal article" date="2019" name="G3 (Bethesda)">
        <title>Genome Assemblies of Two Rare Opportunistic Yeast Pathogens: Diutina rugosa (syn. Candida rugosa) and Trichomonascus ciferrii (syn. Candida ciferrii).</title>
        <authorList>
            <person name="Mixao V."/>
            <person name="Saus E."/>
            <person name="Hansen A.P."/>
            <person name="Lass-Florl C."/>
            <person name="Gabaldon T."/>
        </authorList>
    </citation>
    <scope>NUCLEOTIDE SEQUENCE</scope>
    <source>
        <strain evidence="14">CBS 4856</strain>
    </source>
</reference>
<keyword evidence="9" id="KW-0539">Nucleus</keyword>
<keyword evidence="15" id="KW-1185">Reference proteome</keyword>
<evidence type="ECO:0000256" key="6">
    <source>
        <dbReference type="ARBA" id="ARBA00022722"/>
    </source>
</evidence>
<comment type="function">
    <text evidence="10">3' to 5' exoribonuclease required for proper 3' end maturation of MRP RNA and of the U5L snRNA.</text>
</comment>
<dbReference type="InterPro" id="IPR012337">
    <property type="entry name" value="RNaseH-like_sf"/>
</dbReference>
<dbReference type="FunFam" id="3.30.420.10:FF:000031">
    <property type="entry name" value="RNA exonuclease 1"/>
    <property type="match status" value="1"/>
</dbReference>
<sequence length="490" mass="55128">MFASSQNLLRDIPCPALAQSTECKLLNCIFRHELDSKRKSPKSEKVGTIDGHPPKRQKVPATRGKEKGEIEPVLKKESDRVDLSRESEREEASASKGSSSSKKSDLPNALPRQVLPFSPAPLPQRTNCMKFIQKAFSQAKHPFPNWATVEYEYKVANASSKITYMANIRTLVKEINQGKHQFLSNSAEEGQGSELQRAIDKELESLVIPKDVLKFWRYAVEPIIPKDLDTRMTTVCARCGEDFDISSKREVTCNYHPLKPMFKFDTTEGRKTKSYGCCSLSDEESPGCCVSSRHVFKLDDMQLLAGIVPFSPTPDKQTPDTLFAAGIDCEMGYTSFGVELIRVTIVDWRTRNPVLDRTVYPYGEVVDLNTRFSGVHSLKDGLIASDGTKYDTISFKEARELVFKYVSSSTIIIGHGLENDLIALRLLHSRVVDTALRYPTFKPIYRVSLKQLAFKYLSREIQSGGHDSSEDAIAAMDVVLVDIRRRLKKQ</sequence>
<organism evidence="14 15">
    <name type="scientific">Trichomonascus ciferrii</name>
    <dbReference type="NCBI Taxonomy" id="44093"/>
    <lineage>
        <taxon>Eukaryota</taxon>
        <taxon>Fungi</taxon>
        <taxon>Dikarya</taxon>
        <taxon>Ascomycota</taxon>
        <taxon>Saccharomycotina</taxon>
        <taxon>Dipodascomycetes</taxon>
        <taxon>Dipodascales</taxon>
        <taxon>Trichomonascaceae</taxon>
        <taxon>Trichomonascus</taxon>
        <taxon>Trichomonascus ciferrii complex</taxon>
    </lineage>
</organism>
<evidence type="ECO:0000256" key="9">
    <source>
        <dbReference type="ARBA" id="ARBA00023242"/>
    </source>
</evidence>
<feature type="compositionally biased region" description="Basic and acidic residues" evidence="12">
    <location>
        <begin position="63"/>
        <end position="93"/>
    </location>
</feature>
<dbReference type="GO" id="GO:0005737">
    <property type="term" value="C:cytoplasm"/>
    <property type="evidence" value="ECO:0007669"/>
    <property type="project" value="UniProtKB-SubCell"/>
</dbReference>
<evidence type="ECO:0000313" key="15">
    <source>
        <dbReference type="Proteomes" id="UP000761534"/>
    </source>
</evidence>
<dbReference type="VEuPathDB" id="FungiDB:TRICI_001660"/>
<evidence type="ECO:0000259" key="13">
    <source>
        <dbReference type="SMART" id="SM00479"/>
    </source>
</evidence>
<evidence type="ECO:0000313" key="14">
    <source>
        <dbReference type="EMBL" id="KAA8916169.1"/>
    </source>
</evidence>
<keyword evidence="6" id="KW-0540">Nuclease</keyword>
<dbReference type="SUPFAM" id="SSF53098">
    <property type="entry name" value="Ribonuclease H-like"/>
    <property type="match status" value="1"/>
</dbReference>
<dbReference type="GO" id="GO:0005634">
    <property type="term" value="C:nucleus"/>
    <property type="evidence" value="ECO:0007669"/>
    <property type="project" value="UniProtKB-SubCell"/>
</dbReference>
<evidence type="ECO:0000256" key="12">
    <source>
        <dbReference type="SAM" id="MobiDB-lite"/>
    </source>
</evidence>
<comment type="subcellular location">
    <subcellularLocation>
        <location evidence="2">Cytoplasm</location>
    </subcellularLocation>
    <subcellularLocation>
        <location evidence="1">Nucleus</location>
    </subcellularLocation>
</comment>
<evidence type="ECO:0000256" key="11">
    <source>
        <dbReference type="ARBA" id="ARBA00039985"/>
    </source>
</evidence>
<dbReference type="PANTHER" id="PTHR12801:SF118">
    <property type="entry name" value="RNA EXONUCLEASE 3"/>
    <property type="match status" value="1"/>
</dbReference>
<feature type="domain" description="Exonuclease" evidence="13">
    <location>
        <begin position="323"/>
        <end position="488"/>
    </location>
</feature>
<accession>A0A642V8Z5</accession>
<dbReference type="GO" id="GO:0004527">
    <property type="term" value="F:exonuclease activity"/>
    <property type="evidence" value="ECO:0007669"/>
    <property type="project" value="UniProtKB-KW"/>
</dbReference>
<dbReference type="SMART" id="SM00479">
    <property type="entry name" value="EXOIII"/>
    <property type="match status" value="1"/>
</dbReference>
<evidence type="ECO:0000256" key="5">
    <source>
        <dbReference type="ARBA" id="ARBA00022552"/>
    </source>
</evidence>
<evidence type="ECO:0000256" key="3">
    <source>
        <dbReference type="ARBA" id="ARBA00006357"/>
    </source>
</evidence>
<keyword evidence="5" id="KW-0698">rRNA processing</keyword>
<dbReference type="InterPro" id="IPR047021">
    <property type="entry name" value="REXO1/3/4-like"/>
</dbReference>
<feature type="region of interest" description="Disordered" evidence="12">
    <location>
        <begin position="36"/>
        <end position="121"/>
    </location>
</feature>
<protein>
    <recommendedName>
        <fullName evidence="11">RNA exonuclease 3</fullName>
    </recommendedName>
</protein>
<keyword evidence="4" id="KW-0963">Cytoplasm</keyword>
<dbReference type="OrthoDB" id="3996471at2759"/>
<dbReference type="CDD" id="cd06145">
    <property type="entry name" value="REX1_like"/>
    <property type="match status" value="1"/>
</dbReference>
<dbReference type="GO" id="GO:0006364">
    <property type="term" value="P:rRNA processing"/>
    <property type="evidence" value="ECO:0007669"/>
    <property type="project" value="UniProtKB-KW"/>
</dbReference>
<evidence type="ECO:0000256" key="8">
    <source>
        <dbReference type="ARBA" id="ARBA00022839"/>
    </source>
</evidence>
<dbReference type="EMBL" id="SWFS01000118">
    <property type="protein sequence ID" value="KAA8916169.1"/>
    <property type="molecule type" value="Genomic_DNA"/>
</dbReference>
<evidence type="ECO:0000256" key="10">
    <source>
        <dbReference type="ARBA" id="ARBA00037201"/>
    </source>
</evidence>
<evidence type="ECO:0000256" key="7">
    <source>
        <dbReference type="ARBA" id="ARBA00022801"/>
    </source>
</evidence>
<dbReference type="GO" id="GO:0003676">
    <property type="term" value="F:nucleic acid binding"/>
    <property type="evidence" value="ECO:0007669"/>
    <property type="project" value="InterPro"/>
</dbReference>
<dbReference type="PANTHER" id="PTHR12801">
    <property type="entry name" value="RNA EXONUCLEASE REXO1 / RECO3 FAMILY MEMBER-RELATED"/>
    <property type="match status" value="1"/>
</dbReference>
<dbReference type="InterPro" id="IPR034922">
    <property type="entry name" value="REX1-like_exo"/>
</dbReference>
<proteinExistence type="inferred from homology"/>
<dbReference type="Proteomes" id="UP000761534">
    <property type="component" value="Unassembled WGS sequence"/>
</dbReference>
<evidence type="ECO:0000256" key="2">
    <source>
        <dbReference type="ARBA" id="ARBA00004496"/>
    </source>
</evidence>
<keyword evidence="8" id="KW-0269">Exonuclease</keyword>
<dbReference type="InterPro" id="IPR013520">
    <property type="entry name" value="Ribonucl_H"/>
</dbReference>
<dbReference type="InterPro" id="IPR036397">
    <property type="entry name" value="RNaseH_sf"/>
</dbReference>
<keyword evidence="7" id="KW-0378">Hydrolase</keyword>